<dbReference type="InterPro" id="IPR036291">
    <property type="entry name" value="NAD(P)-bd_dom_sf"/>
</dbReference>
<keyword evidence="3" id="KW-0472">Membrane</keyword>
<dbReference type="Pfam" id="PF02582">
    <property type="entry name" value="DUF155"/>
    <property type="match status" value="1"/>
</dbReference>
<protein>
    <submittedName>
        <fullName evidence="6">Sporulation protein RMD1</fullName>
    </submittedName>
</protein>
<dbReference type="PANTHER" id="PTHR16255">
    <property type="entry name" value="REQUIRED FOR MEIOTIC NUCLEAR DIVISION PROTEIN 1 HOMOLOG"/>
    <property type="match status" value="1"/>
</dbReference>
<evidence type="ECO:0000256" key="2">
    <source>
        <dbReference type="SAM" id="MobiDB-lite"/>
    </source>
</evidence>
<reference evidence="6 7" key="1">
    <citation type="journal article" date="2012" name="Sci. Rep.">
        <title>Genomic perspectives on the evolution of fungal entomopathogenicity in Beauveria bassiana.</title>
        <authorList>
            <person name="Xiao G."/>
            <person name="Ying S.H."/>
            <person name="Zheng P."/>
            <person name="Wang Z.L."/>
            <person name="Zhang S."/>
            <person name="Xie X.Q."/>
            <person name="Shang Y."/>
            <person name="St Leger R.J."/>
            <person name="Zhao G.P."/>
            <person name="Wang C."/>
            <person name="Feng M.G."/>
        </authorList>
    </citation>
    <scope>NUCLEOTIDE SEQUENCE [LARGE SCALE GENOMIC DNA]</scope>
    <source>
        <strain evidence="6 7">ARSEF 2860</strain>
    </source>
</reference>
<dbReference type="InterPro" id="IPR051624">
    <property type="entry name" value="RMD1/Sad1-interacting"/>
</dbReference>
<dbReference type="Pfam" id="PF03435">
    <property type="entry name" value="Sacchrp_dh_NADP"/>
    <property type="match status" value="1"/>
</dbReference>
<dbReference type="InterPro" id="IPR005097">
    <property type="entry name" value="Sacchrp_dh_NADP-bd"/>
</dbReference>
<dbReference type="SUPFAM" id="SSF51735">
    <property type="entry name" value="NAD(P)-binding Rossmann-fold domains"/>
    <property type="match status" value="1"/>
</dbReference>
<dbReference type="RefSeq" id="XP_008594360.1">
    <property type="nucleotide sequence ID" value="XM_008596138.1"/>
</dbReference>
<dbReference type="GeneID" id="19884053"/>
<gene>
    <name evidence="6" type="ORF">BBA_01041</name>
</gene>
<keyword evidence="3" id="KW-1133">Transmembrane helix</keyword>
<dbReference type="HOGENOM" id="CLU_317598_0_0_1"/>
<feature type="domain" description="Saccharopine dehydrogenase NADP binding" evidence="5">
    <location>
        <begin position="12"/>
        <end position="143"/>
    </location>
</feature>
<comment type="similarity">
    <text evidence="1">Belongs to the RMD1/sif2 family.</text>
</comment>
<dbReference type="EMBL" id="JH725151">
    <property type="protein sequence ID" value="EJP70172.1"/>
    <property type="molecule type" value="Genomic_DNA"/>
</dbReference>
<dbReference type="Gene3D" id="3.40.50.720">
    <property type="entry name" value="NAD(P)-binding Rossmann-like Domain"/>
    <property type="match status" value="1"/>
</dbReference>
<dbReference type="GO" id="GO:0005739">
    <property type="term" value="C:mitochondrion"/>
    <property type="evidence" value="ECO:0007669"/>
    <property type="project" value="UniProtKB-ARBA"/>
</dbReference>
<keyword evidence="7" id="KW-1185">Reference proteome</keyword>
<feature type="domain" description="DUF155" evidence="4">
    <location>
        <begin position="693"/>
        <end position="864"/>
    </location>
</feature>
<evidence type="ECO:0000256" key="3">
    <source>
        <dbReference type="SAM" id="Phobius"/>
    </source>
</evidence>
<dbReference type="STRING" id="655819.J4UVI6"/>
<dbReference type="AlphaFoldDB" id="J4UVI6"/>
<evidence type="ECO:0000259" key="4">
    <source>
        <dbReference type="Pfam" id="PF02582"/>
    </source>
</evidence>
<feature type="compositionally biased region" description="Acidic residues" evidence="2">
    <location>
        <begin position="523"/>
        <end position="533"/>
    </location>
</feature>
<keyword evidence="3" id="KW-0812">Transmembrane</keyword>
<feature type="transmembrane region" description="Helical" evidence="3">
    <location>
        <begin position="892"/>
        <end position="915"/>
    </location>
</feature>
<feature type="region of interest" description="Disordered" evidence="2">
    <location>
        <begin position="485"/>
        <end position="539"/>
    </location>
</feature>
<accession>J4UVI6</accession>
<name>J4UVI6_BEAB2</name>
<evidence type="ECO:0000313" key="6">
    <source>
        <dbReference type="EMBL" id="EJP70172.1"/>
    </source>
</evidence>
<dbReference type="InterPro" id="IPR003734">
    <property type="entry name" value="DUF155"/>
</dbReference>
<dbReference type="OrthoDB" id="18302at2759"/>
<organism evidence="6 7">
    <name type="scientific">Beauveria bassiana (strain ARSEF 2860)</name>
    <name type="common">White muscardine disease fungus</name>
    <name type="synonym">Tritirachium shiotae</name>
    <dbReference type="NCBI Taxonomy" id="655819"/>
    <lineage>
        <taxon>Eukaryota</taxon>
        <taxon>Fungi</taxon>
        <taxon>Dikarya</taxon>
        <taxon>Ascomycota</taxon>
        <taxon>Pezizomycotina</taxon>
        <taxon>Sordariomycetes</taxon>
        <taxon>Hypocreomycetidae</taxon>
        <taxon>Hypocreales</taxon>
        <taxon>Cordycipitaceae</taxon>
        <taxon>Beauveria</taxon>
    </lineage>
</organism>
<evidence type="ECO:0000313" key="7">
    <source>
        <dbReference type="Proteomes" id="UP000002762"/>
    </source>
</evidence>
<sequence length="917" mass="101679">MAPRRQNRKYDIVVLGATGYTGQLTAEHIALNLPTNIKWAVAGRSEAKLQAVVEECKQFNADRSPPGIEIADIGDEEGLKALAVKTRVLLSTVGPYCKYGEKVFKVCAESGTHYFDVTGEAVWVGSMIKKYEDAAKASGAIMVPQIGVESAPSDLATWLLAEHVRDELEADTKEVTICIHKVKGTLSGGTLATVLGLFDVFSLSEIRAAFAPYALSPTPHTEKPERQSLPLAHALFGSHYNPYLGRLTSSMADATDAAIVERTWGLFPEIPSRKAEYYGNKFVWKQYMRVDNWFQGLFVHWGLLWATVVLALLPPVRGLLKSLVTQPGGGSDRQARSEEMLEYRGIAVPDDEDITQKAFVKARYDGSPYVWDICRLIERKSYSETPPHIASQHCLHVMDSSTVSPSGEREPLLPIVESRPKASRNVKFSANPVTRTIEPDTRVVASKPSSVAVGIPSGATGSGASALNTAGGPPVLTALNNKLRRRNSQSAVPALSPAPFGAKLGPQRSTKKTEKLKLLPNPELDEDDADEESGRDVYSQYTRIKDPNARRDAARLGKSDRSKLPRVTAYCTANRYDMDSLMRFLKGRGKARGAHPKLIDECIYTPYAYAKDPPRRRDPVMSYQRRHSTGGADDSFVALDPDRHNSGYGDEFATSEHDIATDQIIEEDLLGASINNVGDVVPDFDTQVHTPEVFLFDYGVVVIWGMSESEEARFLKHISKFEQEKLAPDDVETEQFNFYYTKEYQARIYNDFITLRDKNNYMTKLAISHALAQSVKTSLFEELISSTIETCKDIPTQIALTGKIALSRSQINMQIGELFILRINIHLNGSVLDTPELFWVEPQLEPVYQAVRSYLEMDQRVGLLTERLDVIADLLAVLKDQLSHGHGEKLEWIVIVLIAMEIVVAGINIIVDLYAGE</sequence>
<feature type="transmembrane region" description="Helical" evidence="3">
    <location>
        <begin position="293"/>
        <end position="313"/>
    </location>
</feature>
<dbReference type="Proteomes" id="UP000002762">
    <property type="component" value="Unassembled WGS sequence"/>
</dbReference>
<evidence type="ECO:0000256" key="1">
    <source>
        <dbReference type="ARBA" id="ARBA00008306"/>
    </source>
</evidence>
<evidence type="ECO:0000259" key="5">
    <source>
        <dbReference type="Pfam" id="PF03435"/>
    </source>
</evidence>
<feature type="region of interest" description="Disordered" evidence="2">
    <location>
        <begin position="615"/>
        <end position="638"/>
    </location>
</feature>
<dbReference type="InParanoid" id="J4UVI6"/>
<dbReference type="PANTHER" id="PTHR16255:SF15">
    <property type="entry name" value="SPORULATION PROTEIN RMD1"/>
    <property type="match status" value="1"/>
</dbReference>
<proteinExistence type="inferred from homology"/>